<reference evidence="4" key="1">
    <citation type="submission" date="2022-11" db="UniProtKB">
        <authorList>
            <consortium name="WormBaseParasite"/>
        </authorList>
    </citation>
    <scope>IDENTIFICATION</scope>
</reference>
<protein>
    <submittedName>
        <fullName evidence="4">Uncharacterized protein</fullName>
    </submittedName>
</protein>
<evidence type="ECO:0000313" key="3">
    <source>
        <dbReference type="Proteomes" id="UP000887572"/>
    </source>
</evidence>
<feature type="region of interest" description="Disordered" evidence="1">
    <location>
        <begin position="482"/>
        <end position="505"/>
    </location>
</feature>
<dbReference type="WBParaSite" id="Gr19_v10_g9158.t1">
    <property type="protein sequence ID" value="Gr19_v10_g9158.t1"/>
    <property type="gene ID" value="Gr19_v10_g9158"/>
</dbReference>
<keyword evidence="2" id="KW-0732">Signal</keyword>
<feature type="compositionally biased region" description="Polar residues" evidence="1">
    <location>
        <begin position="483"/>
        <end position="494"/>
    </location>
</feature>
<feature type="signal peptide" evidence="2">
    <location>
        <begin position="1"/>
        <end position="27"/>
    </location>
</feature>
<evidence type="ECO:0000313" key="4">
    <source>
        <dbReference type="WBParaSite" id="Gr19_v10_g9158.t1"/>
    </source>
</evidence>
<feature type="chain" id="PRO_5036732957" evidence="2">
    <location>
        <begin position="28"/>
        <end position="505"/>
    </location>
</feature>
<accession>A0A914IDA7</accession>
<feature type="region of interest" description="Disordered" evidence="1">
    <location>
        <begin position="343"/>
        <end position="380"/>
    </location>
</feature>
<sequence length="505" mass="58058">MKSIFNWVYFFVQLLLLTIYLRNFSEALNCKSFSPDEAKFAAEHFYQIRLFEDEKGVKNDESPKNPIKKESSAKIVANFVKSLRSKFSQTPNNNAAAAIDPKIIVNNARKMVTMATDLCNRLPNEHEHMAAIGYIHCVQFLLYQHMQKLVWRLQFKWGVQFNEHYAAQNEMAQNALLAIYTEKKMTAWEEMLKIYGKDLVDLTEKNEQIRRKFEFCLVIDGETQLKCDPISTKNAQIFIKFFHRNVYEPEFEQKRAIKAELIAINILNSLREERRKDAEREEEMDNEMAKIEAKNWKLAEPTLRVRVQVLVNMAQQKCRKLRKNPFNSIAKLGRSISARFERARSVKNANEQQSANATTTNNNNNECGGSSSSSSSSNAAADAENGLDEISSDFVTCVYHFMYAFSQNLIANVEAKHGGNFLDKKLKGIYAELREKTRKRLEMAFYEDDVQEMEKWLNGETASSDGVEDQAEEEVEDPFKNCANVQQGHTNGDEVSNGEGNEKMN</sequence>
<evidence type="ECO:0000256" key="1">
    <source>
        <dbReference type="SAM" id="MobiDB-lite"/>
    </source>
</evidence>
<proteinExistence type="predicted"/>
<organism evidence="3 4">
    <name type="scientific">Globodera rostochiensis</name>
    <name type="common">Golden nematode worm</name>
    <name type="synonym">Heterodera rostochiensis</name>
    <dbReference type="NCBI Taxonomy" id="31243"/>
    <lineage>
        <taxon>Eukaryota</taxon>
        <taxon>Metazoa</taxon>
        <taxon>Ecdysozoa</taxon>
        <taxon>Nematoda</taxon>
        <taxon>Chromadorea</taxon>
        <taxon>Rhabditida</taxon>
        <taxon>Tylenchina</taxon>
        <taxon>Tylenchomorpha</taxon>
        <taxon>Tylenchoidea</taxon>
        <taxon>Heteroderidae</taxon>
        <taxon>Heteroderinae</taxon>
        <taxon>Globodera</taxon>
    </lineage>
</organism>
<dbReference type="Proteomes" id="UP000887572">
    <property type="component" value="Unplaced"/>
</dbReference>
<evidence type="ECO:0000256" key="2">
    <source>
        <dbReference type="SAM" id="SignalP"/>
    </source>
</evidence>
<dbReference type="AlphaFoldDB" id="A0A914IDA7"/>
<keyword evidence="3" id="KW-1185">Reference proteome</keyword>
<feature type="compositionally biased region" description="Low complexity" evidence="1">
    <location>
        <begin position="348"/>
        <end position="380"/>
    </location>
</feature>
<name>A0A914IDA7_GLORO</name>